<dbReference type="AlphaFoldDB" id="A0A3M7QIV4"/>
<dbReference type="EMBL" id="REGN01005973">
    <property type="protein sequence ID" value="RNA11376.1"/>
    <property type="molecule type" value="Genomic_DNA"/>
</dbReference>
<proteinExistence type="predicted"/>
<keyword evidence="2" id="KW-1185">Reference proteome</keyword>
<organism evidence="1 2">
    <name type="scientific">Brachionus plicatilis</name>
    <name type="common">Marine rotifer</name>
    <name type="synonym">Brachionus muelleri</name>
    <dbReference type="NCBI Taxonomy" id="10195"/>
    <lineage>
        <taxon>Eukaryota</taxon>
        <taxon>Metazoa</taxon>
        <taxon>Spiralia</taxon>
        <taxon>Gnathifera</taxon>
        <taxon>Rotifera</taxon>
        <taxon>Eurotatoria</taxon>
        <taxon>Monogononta</taxon>
        <taxon>Pseudotrocha</taxon>
        <taxon>Ploima</taxon>
        <taxon>Brachionidae</taxon>
        <taxon>Brachionus</taxon>
    </lineage>
</organism>
<name>A0A3M7QIV4_BRAPC</name>
<dbReference type="Proteomes" id="UP000276133">
    <property type="component" value="Unassembled WGS sequence"/>
</dbReference>
<sequence length="121" mass="14191">MYFSSLKVSFQGLPERLRSETEPVSSYRFLIEEPDFRDTPDNLAFSFCFLSQIFSRPTIYHFCRLGAILVVGEFLNQTVKEQNLLKIRSYLRINHKGVKKVDYVLMPSVIYQIVEKKKSTN</sequence>
<gene>
    <name evidence="1" type="ORF">BpHYR1_040905</name>
</gene>
<protein>
    <submittedName>
        <fullName evidence="1">Uncharacterized protein</fullName>
    </submittedName>
</protein>
<evidence type="ECO:0000313" key="1">
    <source>
        <dbReference type="EMBL" id="RNA11376.1"/>
    </source>
</evidence>
<accession>A0A3M7QIV4</accession>
<comment type="caution">
    <text evidence="1">The sequence shown here is derived from an EMBL/GenBank/DDBJ whole genome shotgun (WGS) entry which is preliminary data.</text>
</comment>
<evidence type="ECO:0000313" key="2">
    <source>
        <dbReference type="Proteomes" id="UP000276133"/>
    </source>
</evidence>
<reference evidence="1 2" key="1">
    <citation type="journal article" date="2018" name="Sci. Rep.">
        <title>Genomic signatures of local adaptation to the degree of environmental predictability in rotifers.</title>
        <authorList>
            <person name="Franch-Gras L."/>
            <person name="Hahn C."/>
            <person name="Garcia-Roger E.M."/>
            <person name="Carmona M.J."/>
            <person name="Serra M."/>
            <person name="Gomez A."/>
        </authorList>
    </citation>
    <scope>NUCLEOTIDE SEQUENCE [LARGE SCALE GENOMIC DNA]</scope>
    <source>
        <strain evidence="1">HYR1</strain>
    </source>
</reference>